<accession>A0ACB9SLA9</accession>
<evidence type="ECO:0000313" key="2">
    <source>
        <dbReference type="Proteomes" id="UP001056778"/>
    </source>
</evidence>
<keyword evidence="2" id="KW-1185">Reference proteome</keyword>
<comment type="caution">
    <text evidence="1">The sequence shown here is derived from an EMBL/GenBank/DDBJ whole genome shotgun (WGS) entry which is preliminary data.</text>
</comment>
<proteinExistence type="predicted"/>
<gene>
    <name evidence="1" type="ORF">MML48_9g00016406</name>
</gene>
<organism evidence="1 2">
    <name type="scientific">Holotrichia oblita</name>
    <name type="common">Chafer beetle</name>
    <dbReference type="NCBI Taxonomy" id="644536"/>
    <lineage>
        <taxon>Eukaryota</taxon>
        <taxon>Metazoa</taxon>
        <taxon>Ecdysozoa</taxon>
        <taxon>Arthropoda</taxon>
        <taxon>Hexapoda</taxon>
        <taxon>Insecta</taxon>
        <taxon>Pterygota</taxon>
        <taxon>Neoptera</taxon>
        <taxon>Endopterygota</taxon>
        <taxon>Coleoptera</taxon>
        <taxon>Polyphaga</taxon>
        <taxon>Scarabaeiformia</taxon>
        <taxon>Scarabaeidae</taxon>
        <taxon>Melolonthinae</taxon>
        <taxon>Holotrichia</taxon>
    </lineage>
</organism>
<sequence length="238" mass="28088">MIKILKEIIKEGEALGLKINEAKTKIMRDNGKKDQGDRRSIKIETFTFEEVDKFKCLGVMISSDGKRDVEIKEKIMAANRAFYANKKLLKNKNISKRSKVRIYDTIIRSILMYSAETMSTMRVFERKILRSIMGPIKEADNEFRIRTNEELQGEPKRKDIVQKIKQQRIKWLGHVWRSGEESVIKLLVKWKPGGKKRRGRPRSKWLEEVVEDVRRAGVNNWQAKTKDRKRWKEISQKV</sequence>
<dbReference type="Proteomes" id="UP001056778">
    <property type="component" value="Chromosome 9"/>
</dbReference>
<evidence type="ECO:0000313" key="1">
    <source>
        <dbReference type="EMBL" id="KAI4455259.1"/>
    </source>
</evidence>
<reference evidence="1" key="1">
    <citation type="submission" date="2022-04" db="EMBL/GenBank/DDBJ databases">
        <title>Chromosome-scale genome assembly of Holotrichia oblita Faldermann.</title>
        <authorList>
            <person name="Rongchong L."/>
        </authorList>
    </citation>
    <scope>NUCLEOTIDE SEQUENCE</scope>
    <source>
        <strain evidence="1">81SQS9</strain>
    </source>
</reference>
<name>A0ACB9SLA9_HOLOL</name>
<dbReference type="EMBL" id="CM043023">
    <property type="protein sequence ID" value="KAI4455259.1"/>
    <property type="molecule type" value="Genomic_DNA"/>
</dbReference>
<protein>
    <submittedName>
        <fullName evidence="1">Uncharacterized protein</fullName>
    </submittedName>
</protein>